<dbReference type="STRING" id="1121429.SAMN02745133_00790"/>
<dbReference type="OrthoDB" id="2018526at2"/>
<accession>A0A1M4UXH3</accession>
<dbReference type="EMBL" id="FQUY01000003">
    <property type="protein sequence ID" value="SHE61375.1"/>
    <property type="molecule type" value="Genomic_DNA"/>
</dbReference>
<keyword evidence="1" id="KW-0812">Transmembrane</keyword>
<dbReference type="NCBIfam" id="TIGR02532">
    <property type="entry name" value="IV_pilin_GFxxxE"/>
    <property type="match status" value="1"/>
</dbReference>
<dbReference type="SUPFAM" id="SSF49478">
    <property type="entry name" value="Cna protein B-type domain"/>
    <property type="match status" value="1"/>
</dbReference>
<gene>
    <name evidence="2" type="ORF">SAMN02745133_00790</name>
</gene>
<dbReference type="RefSeq" id="WP_073236029.1">
    <property type="nucleotide sequence ID" value="NZ_FQUY01000003.1"/>
</dbReference>
<keyword evidence="1" id="KW-0472">Membrane</keyword>
<organism evidence="2 3">
    <name type="scientific">Desulforamulus putei DSM 12395</name>
    <dbReference type="NCBI Taxonomy" id="1121429"/>
    <lineage>
        <taxon>Bacteria</taxon>
        <taxon>Bacillati</taxon>
        <taxon>Bacillota</taxon>
        <taxon>Clostridia</taxon>
        <taxon>Eubacteriales</taxon>
        <taxon>Peptococcaceae</taxon>
        <taxon>Desulforamulus</taxon>
    </lineage>
</organism>
<feature type="transmembrane region" description="Helical" evidence="1">
    <location>
        <begin position="20"/>
        <end position="41"/>
    </location>
</feature>
<keyword evidence="1" id="KW-1133">Transmembrane helix</keyword>
<evidence type="ECO:0000256" key="1">
    <source>
        <dbReference type="SAM" id="Phobius"/>
    </source>
</evidence>
<sequence>MRLLTNQLSNRQGFTLVELLVAITVLLVFVLAYIPLSTFIAQGSQANRARLTAGNLADNMIEEIRSRPYNDVGVQGGNPAGDIPPVQTVTLDGITYTIQTWINWVDDPAGTGSCTGSGLPYDYKLVRVVVTAQGFFNNGAAVRADAQTLVAREGEQVLLPGGNIRACVFRGWRTDAAAPDVPVESVTVELTAGPSAPQTLWTTRYGGAIFAGLKPGTYTVEVRPYSLGMMPRPDQAVWQAQVAEGSTAANKFEVEYPARLRLKLEDLAHKPITGLAGQMVLHLTAPYGAAVEKVVTADHLQADGRLPDDLLPPLWPVGSGYPGQYQLTVTPDEATGYLFSRVVERDDNGEKDWDGRFAGPGTVKQLVIYLAAIPSPPGDAGQAAASNFSTGE</sequence>
<evidence type="ECO:0000313" key="2">
    <source>
        <dbReference type="EMBL" id="SHE61375.1"/>
    </source>
</evidence>
<dbReference type="PROSITE" id="PS00409">
    <property type="entry name" value="PROKAR_NTER_METHYL"/>
    <property type="match status" value="1"/>
</dbReference>
<dbReference type="Proteomes" id="UP000184148">
    <property type="component" value="Unassembled WGS sequence"/>
</dbReference>
<evidence type="ECO:0000313" key="3">
    <source>
        <dbReference type="Proteomes" id="UP000184148"/>
    </source>
</evidence>
<dbReference type="Pfam" id="PF07963">
    <property type="entry name" value="N_methyl"/>
    <property type="match status" value="1"/>
</dbReference>
<keyword evidence="3" id="KW-1185">Reference proteome</keyword>
<reference evidence="3" key="1">
    <citation type="submission" date="2016-11" db="EMBL/GenBank/DDBJ databases">
        <authorList>
            <person name="Varghese N."/>
            <person name="Submissions S."/>
        </authorList>
    </citation>
    <scope>NUCLEOTIDE SEQUENCE [LARGE SCALE GENOMIC DNA]</scope>
    <source>
        <strain evidence="3">DSM 12395</strain>
    </source>
</reference>
<dbReference type="InterPro" id="IPR012902">
    <property type="entry name" value="N_methyl_site"/>
</dbReference>
<protein>
    <submittedName>
        <fullName evidence="2">Prepilin-type N-terminal cleavage/methylation domain-containing protein</fullName>
    </submittedName>
</protein>
<proteinExistence type="predicted"/>
<name>A0A1M4UXH3_9FIRM</name>
<dbReference type="AlphaFoldDB" id="A0A1M4UXH3"/>